<organism evidence="2">
    <name type="scientific">Arundo donax</name>
    <name type="common">Giant reed</name>
    <name type="synonym">Donax arundinaceus</name>
    <dbReference type="NCBI Taxonomy" id="35708"/>
    <lineage>
        <taxon>Eukaryota</taxon>
        <taxon>Viridiplantae</taxon>
        <taxon>Streptophyta</taxon>
        <taxon>Embryophyta</taxon>
        <taxon>Tracheophyta</taxon>
        <taxon>Spermatophyta</taxon>
        <taxon>Magnoliopsida</taxon>
        <taxon>Liliopsida</taxon>
        <taxon>Poales</taxon>
        <taxon>Poaceae</taxon>
        <taxon>PACMAD clade</taxon>
        <taxon>Arundinoideae</taxon>
        <taxon>Arundineae</taxon>
        <taxon>Arundo</taxon>
    </lineage>
</organism>
<sequence length="42" mass="4891">MTSLLSKKEEDEEDCDFSKTMSQAHHLCHTVIQQPIRNISMQ</sequence>
<evidence type="ECO:0000256" key="1">
    <source>
        <dbReference type="SAM" id="MobiDB-lite"/>
    </source>
</evidence>
<evidence type="ECO:0000313" key="2">
    <source>
        <dbReference type="EMBL" id="JAD47171.1"/>
    </source>
</evidence>
<proteinExistence type="predicted"/>
<dbReference type="EMBL" id="GBRH01250724">
    <property type="protein sequence ID" value="JAD47171.1"/>
    <property type="molecule type" value="Transcribed_RNA"/>
</dbReference>
<accession>A0A0A9A7X1</accession>
<dbReference type="AlphaFoldDB" id="A0A0A9A7X1"/>
<feature type="region of interest" description="Disordered" evidence="1">
    <location>
        <begin position="1"/>
        <end position="20"/>
    </location>
</feature>
<name>A0A0A9A7X1_ARUDO</name>
<protein>
    <submittedName>
        <fullName evidence="2">Uncharacterized protein</fullName>
    </submittedName>
</protein>
<reference evidence="2" key="2">
    <citation type="journal article" date="2015" name="Data Brief">
        <title>Shoot transcriptome of the giant reed, Arundo donax.</title>
        <authorList>
            <person name="Barrero R.A."/>
            <person name="Guerrero F.D."/>
            <person name="Moolhuijzen P."/>
            <person name="Goolsby J.A."/>
            <person name="Tidwell J."/>
            <person name="Bellgard S.E."/>
            <person name="Bellgard M.I."/>
        </authorList>
    </citation>
    <scope>NUCLEOTIDE SEQUENCE</scope>
    <source>
        <tissue evidence="2">Shoot tissue taken approximately 20 cm above the soil surface</tissue>
    </source>
</reference>
<reference evidence="2" key="1">
    <citation type="submission" date="2014-09" db="EMBL/GenBank/DDBJ databases">
        <authorList>
            <person name="Magalhaes I.L.F."/>
            <person name="Oliveira U."/>
            <person name="Santos F.R."/>
            <person name="Vidigal T.H.D.A."/>
            <person name="Brescovit A.D."/>
            <person name="Santos A.J."/>
        </authorList>
    </citation>
    <scope>NUCLEOTIDE SEQUENCE</scope>
    <source>
        <tissue evidence="2">Shoot tissue taken approximately 20 cm above the soil surface</tissue>
    </source>
</reference>